<dbReference type="RefSeq" id="WP_172591140.1">
    <property type="nucleotide sequence ID" value="NZ_CP031775.2"/>
</dbReference>
<dbReference type="Pfam" id="PF10980">
    <property type="entry name" value="DUF2787"/>
    <property type="match status" value="1"/>
</dbReference>
<dbReference type="InterPro" id="IPR021248">
    <property type="entry name" value="DUF2787"/>
</dbReference>
<proteinExistence type="predicted"/>
<reference evidence="1 2" key="1">
    <citation type="journal article" date="2019" name="Ecotoxicol. Environ. Saf.">
        <title>Microbial characterization of heavy metal resistant bacterial strains isolated from an electroplating wastewater treatment plant.</title>
        <authorList>
            <person name="Cai X."/>
            <person name="Zheng X."/>
            <person name="Zhang D."/>
            <person name="Iqbal W."/>
            <person name="Liu C."/>
            <person name="Yang B."/>
            <person name="Zhao X."/>
            <person name="Lu X."/>
            <person name="Mao Y."/>
        </authorList>
    </citation>
    <scope>NUCLEOTIDE SEQUENCE [LARGE SCALE GENOMIC DNA]</scope>
    <source>
        <strain evidence="1 2">Ni1-3</strain>
    </source>
</reference>
<sequence>MTTTIQIDLKAARSLLPMTLSLTQIIRRLLLNNLPPIVSNGVTINFRDPSYSADAGGFHPVEIRLEYSQATSMWQVCYITDFAYQGRYFPELEKDIDFNFTEGSGYQAYVGFHPLSHFSGLYRLWEANFRSYVVDDLYQITINWD</sequence>
<dbReference type="KEGG" id="sdeo:D0436_12250"/>
<organism evidence="1 2">
    <name type="scientific">Shewanella decolorationis</name>
    <dbReference type="NCBI Taxonomy" id="256839"/>
    <lineage>
        <taxon>Bacteria</taxon>
        <taxon>Pseudomonadati</taxon>
        <taxon>Pseudomonadota</taxon>
        <taxon>Gammaproteobacteria</taxon>
        <taxon>Alteromonadales</taxon>
        <taxon>Shewanellaceae</taxon>
        <taxon>Shewanella</taxon>
    </lineage>
</organism>
<dbReference type="AlphaFoldDB" id="A0A5B8QXV6"/>
<protein>
    <submittedName>
        <fullName evidence="1">DUF2787 domain-containing protein</fullName>
    </submittedName>
</protein>
<dbReference type="EMBL" id="CP031775">
    <property type="protein sequence ID" value="QDZ91175.1"/>
    <property type="molecule type" value="Genomic_DNA"/>
</dbReference>
<evidence type="ECO:0000313" key="1">
    <source>
        <dbReference type="EMBL" id="QDZ91175.1"/>
    </source>
</evidence>
<dbReference type="Gene3D" id="3.10.450.430">
    <property type="entry name" value="Protein of unknown function DUF2787"/>
    <property type="match status" value="1"/>
</dbReference>
<gene>
    <name evidence="1" type="ORF">D0436_12250</name>
</gene>
<dbReference type="PANTHER" id="PTHR38978">
    <property type="entry name" value="DUF2787 DOMAIN-CONTAINING PROTEIN"/>
    <property type="match status" value="1"/>
</dbReference>
<evidence type="ECO:0000313" key="2">
    <source>
        <dbReference type="Proteomes" id="UP000321124"/>
    </source>
</evidence>
<dbReference type="PANTHER" id="PTHR38978:SF2">
    <property type="entry name" value="DUF2787 DOMAIN-CONTAINING PROTEIN"/>
    <property type="match status" value="1"/>
</dbReference>
<accession>A0A5B8QXV6</accession>
<dbReference type="Proteomes" id="UP000321124">
    <property type="component" value="Chromosome"/>
</dbReference>
<name>A0A5B8QXV6_9GAMM</name>